<keyword evidence="6" id="KW-1185">Reference proteome</keyword>
<dbReference type="Pfam" id="PF00106">
    <property type="entry name" value="adh_short"/>
    <property type="match status" value="1"/>
</dbReference>
<dbReference type="SUPFAM" id="SSF51735">
    <property type="entry name" value="NAD(P)-binding Rossmann-fold domains"/>
    <property type="match status" value="2"/>
</dbReference>
<gene>
    <name evidence="5" type="primary">FABG8</name>
    <name evidence="5" type="ORF">FE257_006952</name>
</gene>
<dbReference type="PRINTS" id="PR00080">
    <property type="entry name" value="SDRFAMILY"/>
</dbReference>
<name>A0AAD4CQG1_ASPNN</name>
<dbReference type="FunFam" id="3.40.50.720:FF:000084">
    <property type="entry name" value="Short-chain dehydrogenase reductase"/>
    <property type="match status" value="1"/>
</dbReference>
<dbReference type="InterPro" id="IPR051122">
    <property type="entry name" value="SDR_DHRS6-like"/>
</dbReference>
<organism evidence="5 6">
    <name type="scientific">Aspergillus nanangensis</name>
    <dbReference type="NCBI Taxonomy" id="2582783"/>
    <lineage>
        <taxon>Eukaryota</taxon>
        <taxon>Fungi</taxon>
        <taxon>Dikarya</taxon>
        <taxon>Ascomycota</taxon>
        <taxon>Pezizomycotina</taxon>
        <taxon>Eurotiomycetes</taxon>
        <taxon>Eurotiomycetidae</taxon>
        <taxon>Eurotiales</taxon>
        <taxon>Aspergillaceae</taxon>
        <taxon>Aspergillus</taxon>
        <taxon>Aspergillus subgen. Circumdati</taxon>
    </lineage>
</organism>
<sequence length="417" mass="44751">MSNTNDHGNIAPPSPILYQDKFSNHVVVVTGAAAGIGRETAQMFSAQGAHVILIDINQASLEEVELAIRQSGAKADARRCDISNEEDIDILVNLAGVYEFKNLVDFPIDLYHRVIDINLHGSFYLTRAVLPHMQKAQYGRIIHTSSSTYADPKPGLAPYIASKAAVIGLVRATAVEAGPGVTVNAIMPGLIDTEHVRSLDRYQDLLRIVIGNQAVKRKGVPSDIAHAVCFIASPEASFFSGQLTLNDPVVFANAGILENQSFYMHHQGDEDSIPPPPSLKTIDVNLCGAIYTAYLALHFLRKTEGAKSLIITCSTGGLYPVAGAPLYAAAKHGVLGLTRSLAGRMWSEDRIRVNCICPGTTVTGIMGSGGWDVFPADVITNVDQVAKAVKSILDDSTLHGQAVEIVKITIVQYQLGD</sequence>
<keyword evidence="3" id="KW-0560">Oxidoreductase</keyword>
<keyword evidence="2" id="KW-0521">NADP</keyword>
<reference evidence="5" key="1">
    <citation type="journal article" date="2019" name="Beilstein J. Org. Chem.">
        <title>Nanangenines: drimane sesquiterpenoids as the dominant metabolite cohort of a novel Australian fungus, Aspergillus nanangensis.</title>
        <authorList>
            <person name="Lacey H.J."/>
            <person name="Gilchrist C.L.M."/>
            <person name="Crombie A."/>
            <person name="Kalaitzis J.A."/>
            <person name="Vuong D."/>
            <person name="Rutledge P.J."/>
            <person name="Turner P."/>
            <person name="Pitt J.I."/>
            <person name="Lacey E."/>
            <person name="Chooi Y.H."/>
            <person name="Piggott A.M."/>
        </authorList>
    </citation>
    <scope>NUCLEOTIDE SEQUENCE</scope>
    <source>
        <strain evidence="5">MST-FP2251</strain>
    </source>
</reference>
<dbReference type="CDD" id="cd05233">
    <property type="entry name" value="SDR_c"/>
    <property type="match status" value="1"/>
</dbReference>
<dbReference type="Gene3D" id="3.40.50.720">
    <property type="entry name" value="NAD(P)-binding Rossmann-like Domain"/>
    <property type="match status" value="2"/>
</dbReference>
<dbReference type="Pfam" id="PF13561">
    <property type="entry name" value="adh_short_C2"/>
    <property type="match status" value="1"/>
</dbReference>
<dbReference type="AlphaFoldDB" id="A0AAD4CQG1"/>
<proteinExistence type="inferred from homology"/>
<dbReference type="GO" id="GO:0016491">
    <property type="term" value="F:oxidoreductase activity"/>
    <property type="evidence" value="ECO:0007669"/>
    <property type="project" value="UniProtKB-KW"/>
</dbReference>
<comment type="similarity">
    <text evidence="1 4">Belongs to the short-chain dehydrogenases/reductases (SDR) family.</text>
</comment>
<accession>A0AAD4CQG1</accession>
<dbReference type="InterPro" id="IPR036291">
    <property type="entry name" value="NAD(P)-bd_dom_sf"/>
</dbReference>
<dbReference type="PANTHER" id="PTHR43477:SF1">
    <property type="entry name" value="DIHYDROANTICAPSIN 7-DEHYDROGENASE"/>
    <property type="match status" value="1"/>
</dbReference>
<evidence type="ECO:0000256" key="1">
    <source>
        <dbReference type="ARBA" id="ARBA00006484"/>
    </source>
</evidence>
<dbReference type="EMBL" id="VCAU01000032">
    <property type="protein sequence ID" value="KAF9889862.1"/>
    <property type="molecule type" value="Genomic_DNA"/>
</dbReference>
<dbReference type="PROSITE" id="PS00061">
    <property type="entry name" value="ADH_SHORT"/>
    <property type="match status" value="1"/>
</dbReference>
<dbReference type="Proteomes" id="UP001194746">
    <property type="component" value="Unassembled WGS sequence"/>
</dbReference>
<evidence type="ECO:0000313" key="5">
    <source>
        <dbReference type="EMBL" id="KAF9889862.1"/>
    </source>
</evidence>
<dbReference type="InterPro" id="IPR020904">
    <property type="entry name" value="Sc_DH/Rdtase_CS"/>
</dbReference>
<dbReference type="PRINTS" id="PR00081">
    <property type="entry name" value="GDHRDH"/>
</dbReference>
<protein>
    <submittedName>
        <fullName evidence="5">Reductase</fullName>
    </submittedName>
</protein>
<evidence type="ECO:0000313" key="6">
    <source>
        <dbReference type="Proteomes" id="UP001194746"/>
    </source>
</evidence>
<evidence type="ECO:0000256" key="4">
    <source>
        <dbReference type="RuleBase" id="RU000363"/>
    </source>
</evidence>
<reference evidence="5" key="2">
    <citation type="submission" date="2020-02" db="EMBL/GenBank/DDBJ databases">
        <authorList>
            <person name="Gilchrist C.L.M."/>
            <person name="Chooi Y.-H."/>
        </authorList>
    </citation>
    <scope>NUCLEOTIDE SEQUENCE</scope>
    <source>
        <strain evidence="5">MST-FP2251</strain>
    </source>
</reference>
<dbReference type="InterPro" id="IPR002347">
    <property type="entry name" value="SDR_fam"/>
</dbReference>
<dbReference type="GO" id="GO:0044550">
    <property type="term" value="P:secondary metabolite biosynthetic process"/>
    <property type="evidence" value="ECO:0007669"/>
    <property type="project" value="UniProtKB-ARBA"/>
</dbReference>
<evidence type="ECO:0000256" key="2">
    <source>
        <dbReference type="ARBA" id="ARBA00022857"/>
    </source>
</evidence>
<evidence type="ECO:0000256" key="3">
    <source>
        <dbReference type="ARBA" id="ARBA00023002"/>
    </source>
</evidence>
<dbReference type="PANTHER" id="PTHR43477">
    <property type="entry name" value="DIHYDROANTICAPSIN 7-DEHYDROGENASE"/>
    <property type="match status" value="1"/>
</dbReference>
<comment type="caution">
    <text evidence="5">The sequence shown here is derived from an EMBL/GenBank/DDBJ whole genome shotgun (WGS) entry which is preliminary data.</text>
</comment>